<organism evidence="6 9">
    <name type="scientific">Flavobacterium pectinovorum</name>
    <dbReference type="NCBI Taxonomy" id="29533"/>
    <lineage>
        <taxon>Bacteria</taxon>
        <taxon>Pseudomonadati</taxon>
        <taxon>Bacteroidota</taxon>
        <taxon>Flavobacteriia</taxon>
        <taxon>Flavobacteriales</taxon>
        <taxon>Flavobacteriaceae</taxon>
        <taxon>Flavobacterium</taxon>
    </lineage>
</organism>
<evidence type="ECO:0000313" key="9">
    <source>
        <dbReference type="Proteomes" id="UP000198431"/>
    </source>
</evidence>
<sequence>MEENKIKKLKKIIVWIVQMLLFTIFAWAGFMKIFKPNDLPFPWIKDNVILVPITGIIDLLAAIGILFPSLLNNKSRLTVYSAYGIIVLMFSAIVFHIFREEAKDIGFNIFIIFAALFIAWSKKNKL</sequence>
<feature type="transmembrane region" description="Helical" evidence="5">
    <location>
        <begin position="12"/>
        <end position="30"/>
    </location>
</feature>
<dbReference type="AlphaFoldDB" id="A0AB36P4M5"/>
<accession>A0AB36P4M5</accession>
<dbReference type="EMBL" id="FRBX01000007">
    <property type="protein sequence ID" value="SHN13306.1"/>
    <property type="molecule type" value="Genomic_DNA"/>
</dbReference>
<dbReference type="GO" id="GO:0016020">
    <property type="term" value="C:membrane"/>
    <property type="evidence" value="ECO:0007669"/>
    <property type="project" value="UniProtKB-SubCell"/>
</dbReference>
<evidence type="ECO:0000256" key="2">
    <source>
        <dbReference type="ARBA" id="ARBA00022692"/>
    </source>
</evidence>
<evidence type="ECO:0000256" key="4">
    <source>
        <dbReference type="ARBA" id="ARBA00023136"/>
    </source>
</evidence>
<dbReference type="Pfam" id="PF13564">
    <property type="entry name" value="DoxX_2"/>
    <property type="match status" value="1"/>
</dbReference>
<comment type="caution">
    <text evidence="6">The sequence shown here is derived from an EMBL/GenBank/DDBJ whole genome shotgun (WGS) entry which is preliminary data.</text>
</comment>
<dbReference type="RefSeq" id="WP_073397863.1">
    <property type="nucleotide sequence ID" value="NZ_FRBX01000007.1"/>
</dbReference>
<feature type="transmembrane region" description="Helical" evidence="5">
    <location>
        <begin position="77"/>
        <end position="99"/>
    </location>
</feature>
<gene>
    <name evidence="6" type="ORF">B0A72_03760</name>
    <name evidence="7" type="ORF">SAMN05444387_4199</name>
</gene>
<keyword evidence="4 5" id="KW-0472">Membrane</keyword>
<proteinExistence type="predicted"/>
<name>A0AB36P4M5_9FLAO</name>
<keyword evidence="2 5" id="KW-0812">Transmembrane</keyword>
<evidence type="ECO:0000256" key="1">
    <source>
        <dbReference type="ARBA" id="ARBA00004141"/>
    </source>
</evidence>
<evidence type="ECO:0000256" key="5">
    <source>
        <dbReference type="SAM" id="Phobius"/>
    </source>
</evidence>
<dbReference type="InterPro" id="IPR032808">
    <property type="entry name" value="DoxX"/>
</dbReference>
<keyword evidence="8" id="KW-1185">Reference proteome</keyword>
<evidence type="ECO:0000256" key="3">
    <source>
        <dbReference type="ARBA" id="ARBA00022989"/>
    </source>
</evidence>
<dbReference type="Proteomes" id="UP000184216">
    <property type="component" value="Unassembled WGS sequence"/>
</dbReference>
<reference evidence="6 9" key="1">
    <citation type="submission" date="2016-11" db="EMBL/GenBank/DDBJ databases">
        <title>Whole genomes of Flavobacteriaceae.</title>
        <authorList>
            <person name="Stine C."/>
            <person name="Li C."/>
            <person name="Tadesse D."/>
        </authorList>
    </citation>
    <scope>NUCLEOTIDE SEQUENCE [LARGE SCALE GENOMIC DNA]</scope>
    <source>
        <strain evidence="6 9">ATCC 19366</strain>
    </source>
</reference>
<evidence type="ECO:0000313" key="8">
    <source>
        <dbReference type="Proteomes" id="UP000184216"/>
    </source>
</evidence>
<dbReference type="Proteomes" id="UP000198431">
    <property type="component" value="Unassembled WGS sequence"/>
</dbReference>
<dbReference type="EMBL" id="MUHB01000004">
    <property type="protein sequence ID" value="OXB06974.1"/>
    <property type="molecule type" value="Genomic_DNA"/>
</dbReference>
<evidence type="ECO:0000313" key="7">
    <source>
        <dbReference type="EMBL" id="SHN13306.1"/>
    </source>
</evidence>
<keyword evidence="3 5" id="KW-1133">Transmembrane helix</keyword>
<feature type="transmembrane region" description="Helical" evidence="5">
    <location>
        <begin position="105"/>
        <end position="121"/>
    </location>
</feature>
<comment type="subcellular location">
    <subcellularLocation>
        <location evidence="1">Membrane</location>
        <topology evidence="1">Multi-pass membrane protein</topology>
    </subcellularLocation>
</comment>
<feature type="transmembrane region" description="Helical" evidence="5">
    <location>
        <begin position="50"/>
        <end position="70"/>
    </location>
</feature>
<reference evidence="7 8" key="2">
    <citation type="submission" date="2016-11" db="EMBL/GenBank/DDBJ databases">
        <authorList>
            <person name="Varghese N."/>
            <person name="Submissions S."/>
        </authorList>
    </citation>
    <scope>NUCLEOTIDE SEQUENCE [LARGE SCALE GENOMIC DNA]</scope>
    <source>
        <strain evidence="7 8">DSM 6368</strain>
    </source>
</reference>
<protein>
    <submittedName>
        <fullName evidence="7">DoxX-like family protein</fullName>
    </submittedName>
</protein>
<evidence type="ECO:0000313" key="6">
    <source>
        <dbReference type="EMBL" id="OXB06974.1"/>
    </source>
</evidence>